<name>A0AAV4T8L6_CAEEX</name>
<protein>
    <submittedName>
        <fullName evidence="1">Uncharacterized protein</fullName>
    </submittedName>
</protein>
<dbReference type="EMBL" id="BPLR01010738">
    <property type="protein sequence ID" value="GIY41666.1"/>
    <property type="molecule type" value="Genomic_DNA"/>
</dbReference>
<proteinExistence type="predicted"/>
<accession>A0AAV4T8L6</accession>
<evidence type="ECO:0000313" key="2">
    <source>
        <dbReference type="Proteomes" id="UP001054945"/>
    </source>
</evidence>
<reference evidence="1 2" key="1">
    <citation type="submission" date="2021-06" db="EMBL/GenBank/DDBJ databases">
        <title>Caerostris extrusa draft genome.</title>
        <authorList>
            <person name="Kono N."/>
            <person name="Arakawa K."/>
        </authorList>
    </citation>
    <scope>NUCLEOTIDE SEQUENCE [LARGE SCALE GENOMIC DNA]</scope>
</reference>
<organism evidence="1 2">
    <name type="scientific">Caerostris extrusa</name>
    <name type="common">Bark spider</name>
    <name type="synonym">Caerostris bankana</name>
    <dbReference type="NCBI Taxonomy" id="172846"/>
    <lineage>
        <taxon>Eukaryota</taxon>
        <taxon>Metazoa</taxon>
        <taxon>Ecdysozoa</taxon>
        <taxon>Arthropoda</taxon>
        <taxon>Chelicerata</taxon>
        <taxon>Arachnida</taxon>
        <taxon>Araneae</taxon>
        <taxon>Araneomorphae</taxon>
        <taxon>Entelegynae</taxon>
        <taxon>Araneoidea</taxon>
        <taxon>Araneidae</taxon>
        <taxon>Caerostris</taxon>
    </lineage>
</organism>
<gene>
    <name evidence="1" type="ORF">CEXT_164751</name>
</gene>
<keyword evidence="2" id="KW-1185">Reference proteome</keyword>
<comment type="caution">
    <text evidence="1">The sequence shown here is derived from an EMBL/GenBank/DDBJ whole genome shotgun (WGS) entry which is preliminary data.</text>
</comment>
<dbReference type="AlphaFoldDB" id="A0AAV4T8L6"/>
<dbReference type="Proteomes" id="UP001054945">
    <property type="component" value="Unassembled WGS sequence"/>
</dbReference>
<sequence>MLPHGTLNALRYRDVLMNPVVHSMLDLPLFSKHISHPRTSHLLHLFLDKGTTVQLEKESPERCPDLNPIESTWNAHRRNVAGQ</sequence>
<evidence type="ECO:0000313" key="1">
    <source>
        <dbReference type="EMBL" id="GIY41666.1"/>
    </source>
</evidence>